<dbReference type="GeneID" id="77943968"/>
<name>A0AAE7X0T3_9CAUD</name>
<gene>
    <name evidence="1" type="primary">80</name>
    <name evidence="1" type="ORF">AH04_80</name>
</gene>
<accession>A0AAE7X0T3</accession>
<keyword evidence="2" id="KW-1185">Reference proteome</keyword>
<dbReference type="Proteomes" id="UP000827517">
    <property type="component" value="Segment"/>
</dbReference>
<evidence type="ECO:0000313" key="2">
    <source>
        <dbReference type="Proteomes" id="UP000827517"/>
    </source>
</evidence>
<dbReference type="RefSeq" id="YP_010667834.1">
    <property type="nucleotide sequence ID" value="NC_070952.1"/>
</dbReference>
<dbReference type="KEGG" id="vg:77943968"/>
<dbReference type="EMBL" id="MZ501267">
    <property type="protein sequence ID" value="QZA70563.1"/>
    <property type="molecule type" value="Genomic_DNA"/>
</dbReference>
<evidence type="ECO:0000313" key="1">
    <source>
        <dbReference type="EMBL" id="QZA70563.1"/>
    </source>
</evidence>
<reference evidence="1" key="1">
    <citation type="submission" date="2021-07" db="EMBL/GenBank/DDBJ databases">
        <authorList>
            <person name="Roth S.J."/>
            <person name="Krukonis G.P."/>
            <person name="Delesalle V.A."/>
        </authorList>
    </citation>
    <scope>NUCLEOTIDE SEQUENCE</scope>
</reference>
<organism evidence="1 2">
    <name type="scientific">Erwinia phage AH04</name>
    <dbReference type="NCBI Taxonomy" id="2869569"/>
    <lineage>
        <taxon>Viruses</taxon>
        <taxon>Duplodnaviria</taxon>
        <taxon>Heunggongvirae</taxon>
        <taxon>Uroviricota</taxon>
        <taxon>Caudoviricetes</taxon>
        <taxon>Chimalliviridae</taxon>
        <taxon>Meadowvirus</taxon>
        <taxon>Meadowvirus AH04</taxon>
    </lineage>
</organism>
<protein>
    <submittedName>
        <fullName evidence="1">Uncharacterized protein</fullName>
    </submittedName>
</protein>
<proteinExistence type="predicted"/>
<sequence length="61" mass="6970">MEYKYDDLLQSIQESQCNIKGKWVACRPKGPLGWPGFKIRVRSAWRVLTGKADAFTWPGGQ</sequence>